<gene>
    <name evidence="5" type="ORF">E7Z79_07180</name>
</gene>
<keyword evidence="2" id="KW-0238">DNA-binding</keyword>
<dbReference type="Proteomes" id="UP000783037">
    <property type="component" value="Unassembled WGS sequence"/>
</dbReference>
<dbReference type="InterPro" id="IPR002577">
    <property type="entry name" value="HTH_HxlR"/>
</dbReference>
<dbReference type="InterPro" id="IPR036390">
    <property type="entry name" value="WH_DNA-bd_sf"/>
</dbReference>
<evidence type="ECO:0000256" key="2">
    <source>
        <dbReference type="ARBA" id="ARBA00023125"/>
    </source>
</evidence>
<keyword evidence="3" id="KW-0804">Transcription</keyword>
<sequence>MALEEKLYGNQFERNIVGSAIKSISNKWTFYILKDLFLGKKRFTQFQENRPNLDNKSLSRCLKSMENNNLIEKKINNHETEYFLTSKGMKLNKILYELIIFALDTHDGDFYTNEEIMFIKETYIDILNL</sequence>
<dbReference type="Pfam" id="PF01638">
    <property type="entry name" value="HxlR"/>
    <property type="match status" value="1"/>
</dbReference>
<dbReference type="InterPro" id="IPR036388">
    <property type="entry name" value="WH-like_DNA-bd_sf"/>
</dbReference>
<evidence type="ECO:0000256" key="3">
    <source>
        <dbReference type="ARBA" id="ARBA00023163"/>
    </source>
</evidence>
<dbReference type="GO" id="GO:0003677">
    <property type="term" value="F:DNA binding"/>
    <property type="evidence" value="ECO:0007669"/>
    <property type="project" value="UniProtKB-KW"/>
</dbReference>
<dbReference type="PROSITE" id="PS51118">
    <property type="entry name" value="HTH_HXLR"/>
    <property type="match status" value="1"/>
</dbReference>
<proteinExistence type="predicted"/>
<evidence type="ECO:0000256" key="1">
    <source>
        <dbReference type="ARBA" id="ARBA00023015"/>
    </source>
</evidence>
<evidence type="ECO:0000259" key="4">
    <source>
        <dbReference type="PROSITE" id="PS51118"/>
    </source>
</evidence>
<keyword evidence="1" id="KW-0805">Transcription regulation</keyword>
<dbReference type="SUPFAM" id="SSF46785">
    <property type="entry name" value="Winged helix' DNA-binding domain"/>
    <property type="match status" value="1"/>
</dbReference>
<dbReference type="PANTHER" id="PTHR33204">
    <property type="entry name" value="TRANSCRIPTIONAL REGULATOR, MARR FAMILY"/>
    <property type="match status" value="1"/>
</dbReference>
<dbReference type="Gene3D" id="1.10.10.10">
    <property type="entry name" value="Winged helix-like DNA-binding domain superfamily/Winged helix DNA-binding domain"/>
    <property type="match status" value="1"/>
</dbReference>
<accession>A0A8T3VBI9</accession>
<protein>
    <submittedName>
        <fullName evidence="5">Helix-turn-helix transcriptional regulator</fullName>
    </submittedName>
</protein>
<organism evidence="5 6">
    <name type="scientific">Methanobrevibacter thaueri</name>
    <dbReference type="NCBI Taxonomy" id="190975"/>
    <lineage>
        <taxon>Archaea</taxon>
        <taxon>Methanobacteriati</taxon>
        <taxon>Methanobacteriota</taxon>
        <taxon>Methanomada group</taxon>
        <taxon>Methanobacteria</taxon>
        <taxon>Methanobacteriales</taxon>
        <taxon>Methanobacteriaceae</taxon>
        <taxon>Methanobrevibacter</taxon>
    </lineage>
</organism>
<feature type="domain" description="HTH hxlR-type" evidence="4">
    <location>
        <begin position="12"/>
        <end position="110"/>
    </location>
</feature>
<dbReference type="AlphaFoldDB" id="A0A8T3VBI9"/>
<evidence type="ECO:0000313" key="6">
    <source>
        <dbReference type="Proteomes" id="UP000783037"/>
    </source>
</evidence>
<name>A0A8T3VBI9_9EURY</name>
<reference evidence="5" key="1">
    <citation type="submission" date="2019-04" db="EMBL/GenBank/DDBJ databases">
        <title>Evolution of Biomass-Degrading Anaerobic Consortia Revealed by Metagenomics.</title>
        <authorList>
            <person name="Peng X."/>
        </authorList>
    </citation>
    <scope>NUCLEOTIDE SEQUENCE</scope>
    <source>
        <strain evidence="5">SIG18</strain>
    </source>
</reference>
<dbReference type="PANTHER" id="PTHR33204:SF18">
    <property type="entry name" value="TRANSCRIPTIONAL REGULATORY PROTEIN"/>
    <property type="match status" value="1"/>
</dbReference>
<evidence type="ECO:0000313" key="5">
    <source>
        <dbReference type="EMBL" id="MBE6502210.1"/>
    </source>
</evidence>
<dbReference type="RefSeq" id="WP_303739301.1">
    <property type="nucleotide sequence ID" value="NZ_SUTK01000037.1"/>
</dbReference>
<comment type="caution">
    <text evidence="5">The sequence shown here is derived from an EMBL/GenBank/DDBJ whole genome shotgun (WGS) entry which is preliminary data.</text>
</comment>
<dbReference type="EMBL" id="SUTK01000037">
    <property type="protein sequence ID" value="MBE6502210.1"/>
    <property type="molecule type" value="Genomic_DNA"/>
</dbReference>